<feature type="domain" description="Phosphoribosyltransferase" evidence="1">
    <location>
        <begin position="78"/>
        <end position="202"/>
    </location>
</feature>
<dbReference type="Pfam" id="PF00156">
    <property type="entry name" value="Pribosyltran"/>
    <property type="match status" value="1"/>
</dbReference>
<dbReference type="CDD" id="cd06223">
    <property type="entry name" value="PRTases_typeI"/>
    <property type="match status" value="1"/>
</dbReference>
<dbReference type="SUPFAM" id="SSF53271">
    <property type="entry name" value="PRTase-like"/>
    <property type="match status" value="1"/>
</dbReference>
<evidence type="ECO:0000259" key="1">
    <source>
        <dbReference type="Pfam" id="PF00156"/>
    </source>
</evidence>
<keyword evidence="2" id="KW-0808">Transferase</keyword>
<keyword evidence="2" id="KW-0328">Glycosyltransferase</keyword>
<keyword evidence="3" id="KW-1185">Reference proteome</keyword>
<dbReference type="Proteomes" id="UP001156140">
    <property type="component" value="Unassembled WGS sequence"/>
</dbReference>
<dbReference type="GO" id="GO:0016757">
    <property type="term" value="F:glycosyltransferase activity"/>
    <property type="evidence" value="ECO:0007669"/>
    <property type="project" value="UniProtKB-KW"/>
</dbReference>
<protein>
    <submittedName>
        <fullName evidence="2">Phosphoribosyltransferase</fullName>
    </submittedName>
</protein>
<dbReference type="Gene3D" id="3.40.50.2020">
    <property type="match status" value="1"/>
</dbReference>
<proteinExistence type="predicted"/>
<accession>A0AA41QIG2</accession>
<reference evidence="2" key="1">
    <citation type="submission" date="2022-03" db="EMBL/GenBank/DDBJ databases">
        <title>The complete genome sequence of a Methyloterrigena soli.</title>
        <authorList>
            <person name="Zi Z."/>
        </authorList>
    </citation>
    <scope>NUCLEOTIDE SEQUENCE</scope>
    <source>
        <strain evidence="2">M48</strain>
    </source>
</reference>
<evidence type="ECO:0000313" key="2">
    <source>
        <dbReference type="EMBL" id="MCI0125506.1"/>
    </source>
</evidence>
<dbReference type="AlphaFoldDB" id="A0AA41QIG2"/>
<dbReference type="InterPro" id="IPR029057">
    <property type="entry name" value="PRTase-like"/>
</dbReference>
<evidence type="ECO:0000313" key="3">
    <source>
        <dbReference type="Proteomes" id="UP001156140"/>
    </source>
</evidence>
<sequence length="226" mass="24413">MLPHTFWQEIVPAGTYETNAEAGFADGYPAQLPDGRQLLLPIRVLPGDGTRAVCSLIVNQASFAVEDELATAMTALLRPYAPDVIIGVPTLGLPLANNVARRLGHSRSVALGTSRKFWYREDLAEPMSSITSPTGGKTLFVDPRMLPLLEGKRVAVIDDVLSTGSSMTAVLRLLEKAGIAPVAIAAAMLQSRRWREPLAPWSDRIVAPLASPLLEKIGEGRWRPIA</sequence>
<comment type="caution">
    <text evidence="2">The sequence shown here is derived from an EMBL/GenBank/DDBJ whole genome shotgun (WGS) entry which is preliminary data.</text>
</comment>
<dbReference type="NCBIfam" id="NF004689">
    <property type="entry name" value="PRK06031.1"/>
    <property type="match status" value="1"/>
</dbReference>
<gene>
    <name evidence="2" type="ORF">ML536_01560</name>
</gene>
<organism evidence="2 3">
    <name type="scientific">Paradevosia shaoguanensis</name>
    <dbReference type="NCBI Taxonomy" id="1335043"/>
    <lineage>
        <taxon>Bacteria</taxon>
        <taxon>Pseudomonadati</taxon>
        <taxon>Pseudomonadota</taxon>
        <taxon>Alphaproteobacteria</taxon>
        <taxon>Hyphomicrobiales</taxon>
        <taxon>Devosiaceae</taxon>
        <taxon>Paradevosia</taxon>
    </lineage>
</organism>
<dbReference type="EMBL" id="JALAZD010000001">
    <property type="protein sequence ID" value="MCI0125506.1"/>
    <property type="molecule type" value="Genomic_DNA"/>
</dbReference>
<dbReference type="PANTHER" id="PTHR43218">
    <property type="entry name" value="PHOSPHORIBOSYLTRANSFERASE-RELATED"/>
    <property type="match status" value="1"/>
</dbReference>
<dbReference type="InterPro" id="IPR000836">
    <property type="entry name" value="PRTase_dom"/>
</dbReference>
<name>A0AA41QIG2_9HYPH</name>
<dbReference type="PANTHER" id="PTHR43218:SF1">
    <property type="entry name" value="PHOSPHORIBOSYLTRANSFERASE"/>
    <property type="match status" value="1"/>
</dbReference>